<evidence type="ECO:0000256" key="1">
    <source>
        <dbReference type="ARBA" id="ARBA00023015"/>
    </source>
</evidence>
<organism evidence="4 5">
    <name type="scientific">Achromobacter deleyi</name>
    <dbReference type="NCBI Taxonomy" id="1353891"/>
    <lineage>
        <taxon>Bacteria</taxon>
        <taxon>Pseudomonadati</taxon>
        <taxon>Pseudomonadota</taxon>
        <taxon>Betaproteobacteria</taxon>
        <taxon>Burkholderiales</taxon>
        <taxon>Alcaligenaceae</taxon>
        <taxon>Achromobacter</taxon>
    </lineage>
</organism>
<gene>
    <name evidence="4" type="ORF">I6I07_22575</name>
</gene>
<dbReference type="PROSITE" id="PS01124">
    <property type="entry name" value="HTH_ARAC_FAMILY_2"/>
    <property type="match status" value="1"/>
</dbReference>
<dbReference type="InterPro" id="IPR018060">
    <property type="entry name" value="HTH_AraC"/>
</dbReference>
<dbReference type="InterPro" id="IPR053142">
    <property type="entry name" value="PchR_regulatory_protein"/>
</dbReference>
<evidence type="ECO:0000313" key="4">
    <source>
        <dbReference type="EMBL" id="QQB33406.1"/>
    </source>
</evidence>
<evidence type="ECO:0000256" key="2">
    <source>
        <dbReference type="ARBA" id="ARBA00023163"/>
    </source>
</evidence>
<proteinExistence type="predicted"/>
<dbReference type="Gene3D" id="1.10.10.60">
    <property type="entry name" value="Homeodomain-like"/>
    <property type="match status" value="1"/>
</dbReference>
<sequence length="308" mass="33580">MDLPLIDLARHLPDDPNPPPELWPAVPQPNAVHQTGTGLTAFASHSHYEQPVGCLICDSDRRLLLSIWPKGGMEVAVDGRQRQLQSRQLLCGTLGAGPWHTQMNGDMPHVGLLVSPALLRQIAGEDGDALAADLERGLGLWLAPSDPRLLHAAQELDSALMGGASSPLLREAKSLEFLIQVLRVRGTIRSDGATAPPAVVRRADHERLNHARDLLLADLAQPPSIADLARQCGMNTFKLKQAFKQYFGLPVHTLYQRERMRAAWDLIATGGLSVSQAGLRLGYTNMSHFSSAFKRVHDVLPNQVKRGG</sequence>
<dbReference type="SMART" id="SM00342">
    <property type="entry name" value="HTH_ARAC"/>
    <property type="match status" value="1"/>
</dbReference>
<feature type="domain" description="HTH araC/xylS-type" evidence="3">
    <location>
        <begin position="209"/>
        <end position="307"/>
    </location>
</feature>
<dbReference type="EMBL" id="CP065997">
    <property type="protein sequence ID" value="QQB33406.1"/>
    <property type="molecule type" value="Genomic_DNA"/>
</dbReference>
<dbReference type="GO" id="GO:0003700">
    <property type="term" value="F:DNA-binding transcription factor activity"/>
    <property type="evidence" value="ECO:0007669"/>
    <property type="project" value="InterPro"/>
</dbReference>
<accession>A0A7T4B0E5</accession>
<dbReference type="RefSeq" id="WP_198483790.1">
    <property type="nucleotide sequence ID" value="NZ_CP065997.1"/>
</dbReference>
<dbReference type="GO" id="GO:0043565">
    <property type="term" value="F:sequence-specific DNA binding"/>
    <property type="evidence" value="ECO:0007669"/>
    <property type="project" value="InterPro"/>
</dbReference>
<dbReference type="SUPFAM" id="SSF46689">
    <property type="entry name" value="Homeodomain-like"/>
    <property type="match status" value="2"/>
</dbReference>
<dbReference type="Proteomes" id="UP000595231">
    <property type="component" value="Chromosome"/>
</dbReference>
<name>A0A7T4B0E5_9BURK</name>
<dbReference type="PANTHER" id="PTHR47893:SF1">
    <property type="entry name" value="REGULATORY PROTEIN PCHR"/>
    <property type="match status" value="1"/>
</dbReference>
<keyword evidence="2" id="KW-0804">Transcription</keyword>
<protein>
    <submittedName>
        <fullName evidence="4">Helix-turn-helix transcriptional regulator</fullName>
    </submittedName>
</protein>
<evidence type="ECO:0000313" key="5">
    <source>
        <dbReference type="Proteomes" id="UP000595231"/>
    </source>
</evidence>
<reference evidence="4 5" key="1">
    <citation type="submission" date="2020-12" db="EMBL/GenBank/DDBJ databases">
        <title>FDA dAtabase for Regulatory Grade micrObial Sequences (FDA-ARGOS): Supporting development and validation of Infectious Disease Dx tests.</title>
        <authorList>
            <person name="Sproer C."/>
            <person name="Gronow S."/>
            <person name="Severitt S."/>
            <person name="Schroder I."/>
            <person name="Tallon L."/>
            <person name="Sadzewicz L."/>
            <person name="Zhao X."/>
            <person name="Boylan J."/>
            <person name="Ott S."/>
            <person name="Bowen H."/>
            <person name="Vavikolanu K."/>
            <person name="Mehta A."/>
            <person name="Aluvathingal J."/>
            <person name="Nadendla S."/>
            <person name="Lowell S."/>
            <person name="Myers T."/>
            <person name="Yan Y."/>
            <person name="Sichtig H."/>
        </authorList>
    </citation>
    <scope>NUCLEOTIDE SEQUENCE [LARGE SCALE GENOMIC DNA]</scope>
    <source>
        <strain evidence="4 5">FDAARGOS_1050</strain>
    </source>
</reference>
<dbReference type="PANTHER" id="PTHR47893">
    <property type="entry name" value="REGULATORY PROTEIN PCHR"/>
    <property type="match status" value="1"/>
</dbReference>
<dbReference type="Pfam" id="PF12833">
    <property type="entry name" value="HTH_18"/>
    <property type="match status" value="1"/>
</dbReference>
<dbReference type="AlphaFoldDB" id="A0A7T4B0E5"/>
<dbReference type="InterPro" id="IPR009057">
    <property type="entry name" value="Homeodomain-like_sf"/>
</dbReference>
<evidence type="ECO:0000259" key="3">
    <source>
        <dbReference type="PROSITE" id="PS01124"/>
    </source>
</evidence>
<keyword evidence="1" id="KW-0805">Transcription regulation</keyword>